<feature type="domain" description="TPX2 C-terminal" evidence="7">
    <location>
        <begin position="254"/>
        <end position="329"/>
    </location>
</feature>
<feature type="compositionally biased region" description="Polar residues" evidence="6">
    <location>
        <begin position="166"/>
        <end position="187"/>
    </location>
</feature>
<keyword evidence="5" id="KW-0206">Cytoskeleton</keyword>
<feature type="compositionally biased region" description="Polar residues" evidence="6">
    <location>
        <begin position="450"/>
        <end position="462"/>
    </location>
</feature>
<sequence>MIKKKDPFDSFTDFSNLSSSRLHEVLISPTLHECVMDSEDILPVSGLNEVALQNGAARQLQVSGDDGGISDNVNGTIEKISETYLLNGMDDNGKTGEGREEGNDFVDNNGLIDSKEEEVKDNVKQTKPRKVQGKTKNEKPSGPKNASSALVKKSKDDKSEKETSTAPNGGSIATNSRLKQPLQSSRSVNEKQGIASKHSEKSGAPFSEGTMEKPKLKPLKKGPVHKTEGDTESLSPTGADAKPRRVGTLPSYGFSFKCDERAEKRKEFYTQLEEKSHAREVEKSNLQAKSKETQEAEIKMFRKTLNFKATPMPSFYQEPSPPKVELKKIPTTRPKSPKLGRKKSSIPLDSVDTNNSSHPSGRLSLDEKASQSISAKVISPVHAKKPLRKSLPKLPSQKTSLSGAKNEEKASNQEMATAPEATTAGKIASSKPSSEENPTLSDDTNEELSPIQQQEAVPTTDSGESKLDIDREPVFGEQGPPDIVQEPIALEY</sequence>
<comment type="subcellular location">
    <subcellularLocation>
        <location evidence="1">Cytoplasm</location>
        <location evidence="1">Cytoskeleton</location>
    </subcellularLocation>
</comment>
<keyword evidence="4" id="KW-0493">Microtubule</keyword>
<protein>
    <recommendedName>
        <fullName evidence="7">TPX2 C-terminal domain-containing protein</fullName>
    </recommendedName>
</protein>
<feature type="compositionally biased region" description="Basic and acidic residues" evidence="6">
    <location>
        <begin position="91"/>
        <end position="102"/>
    </location>
</feature>
<evidence type="ECO:0000256" key="1">
    <source>
        <dbReference type="ARBA" id="ARBA00004245"/>
    </source>
</evidence>
<evidence type="ECO:0000313" key="8">
    <source>
        <dbReference type="EMBL" id="KAK8505386.1"/>
    </source>
</evidence>
<dbReference type="InterPro" id="IPR044833">
    <property type="entry name" value="WDL5/6"/>
</dbReference>
<keyword evidence="9" id="KW-1185">Reference proteome</keyword>
<evidence type="ECO:0000256" key="6">
    <source>
        <dbReference type="SAM" id="MobiDB-lite"/>
    </source>
</evidence>
<dbReference type="PANTHER" id="PTHR31358">
    <property type="entry name" value="PROTEIN WVD2-LIKE 4"/>
    <property type="match status" value="1"/>
</dbReference>
<feature type="compositionally biased region" description="Basic residues" evidence="6">
    <location>
        <begin position="382"/>
        <end position="391"/>
    </location>
</feature>
<dbReference type="Pfam" id="PF06886">
    <property type="entry name" value="TPX2"/>
    <property type="match status" value="1"/>
</dbReference>
<feature type="compositionally biased region" description="Basic and acidic residues" evidence="6">
    <location>
        <begin position="153"/>
        <end position="163"/>
    </location>
</feature>
<reference evidence="8 9" key="1">
    <citation type="journal article" date="2024" name="G3 (Bethesda)">
        <title>Genome assembly of Hibiscus sabdariffa L. provides insights into metabolisms of medicinal natural products.</title>
        <authorList>
            <person name="Kim T."/>
        </authorList>
    </citation>
    <scope>NUCLEOTIDE SEQUENCE [LARGE SCALE GENOMIC DNA]</scope>
    <source>
        <strain evidence="8">TK-2024</strain>
        <tissue evidence="8">Old leaves</tissue>
    </source>
</reference>
<evidence type="ECO:0000313" key="9">
    <source>
        <dbReference type="Proteomes" id="UP001472677"/>
    </source>
</evidence>
<feature type="region of interest" description="Disordered" evidence="6">
    <location>
        <begin position="311"/>
        <end position="492"/>
    </location>
</feature>
<feature type="compositionally biased region" description="Polar residues" evidence="6">
    <location>
        <begin position="430"/>
        <end position="442"/>
    </location>
</feature>
<evidence type="ECO:0000256" key="4">
    <source>
        <dbReference type="ARBA" id="ARBA00022701"/>
    </source>
</evidence>
<feature type="region of interest" description="Disordered" evidence="6">
    <location>
        <begin position="88"/>
        <end position="252"/>
    </location>
</feature>
<feature type="compositionally biased region" description="Basic and acidic residues" evidence="6">
    <location>
        <begin position="463"/>
        <end position="474"/>
    </location>
</feature>
<comment type="similarity">
    <text evidence="2">Belongs to the TPX2 family.</text>
</comment>
<evidence type="ECO:0000256" key="2">
    <source>
        <dbReference type="ARBA" id="ARBA00005885"/>
    </source>
</evidence>
<dbReference type="EMBL" id="JBBPBM010000128">
    <property type="protein sequence ID" value="KAK8505386.1"/>
    <property type="molecule type" value="Genomic_DNA"/>
</dbReference>
<dbReference type="Proteomes" id="UP001472677">
    <property type="component" value="Unassembled WGS sequence"/>
</dbReference>
<organism evidence="8 9">
    <name type="scientific">Hibiscus sabdariffa</name>
    <name type="common">roselle</name>
    <dbReference type="NCBI Taxonomy" id="183260"/>
    <lineage>
        <taxon>Eukaryota</taxon>
        <taxon>Viridiplantae</taxon>
        <taxon>Streptophyta</taxon>
        <taxon>Embryophyta</taxon>
        <taxon>Tracheophyta</taxon>
        <taxon>Spermatophyta</taxon>
        <taxon>Magnoliopsida</taxon>
        <taxon>eudicotyledons</taxon>
        <taxon>Gunneridae</taxon>
        <taxon>Pentapetalae</taxon>
        <taxon>rosids</taxon>
        <taxon>malvids</taxon>
        <taxon>Malvales</taxon>
        <taxon>Malvaceae</taxon>
        <taxon>Malvoideae</taxon>
        <taxon>Hibiscus</taxon>
    </lineage>
</organism>
<comment type="caution">
    <text evidence="8">The sequence shown here is derived from an EMBL/GenBank/DDBJ whole genome shotgun (WGS) entry which is preliminary data.</text>
</comment>
<proteinExistence type="inferred from homology"/>
<name>A0ABR2BE27_9ROSI</name>
<keyword evidence="3" id="KW-0963">Cytoplasm</keyword>
<dbReference type="InterPro" id="IPR027329">
    <property type="entry name" value="TPX2_C"/>
</dbReference>
<accession>A0ABR2BE27</accession>
<evidence type="ECO:0000259" key="7">
    <source>
        <dbReference type="Pfam" id="PF06886"/>
    </source>
</evidence>
<feature type="compositionally biased region" description="Basic and acidic residues" evidence="6">
    <location>
        <begin position="113"/>
        <end position="124"/>
    </location>
</feature>
<gene>
    <name evidence="8" type="ORF">V6N12_067353</name>
</gene>
<feature type="compositionally biased region" description="Basic residues" evidence="6">
    <location>
        <begin position="335"/>
        <end position="344"/>
    </location>
</feature>
<dbReference type="PANTHER" id="PTHR31358:SF29">
    <property type="entry name" value="PROTEIN WVD2-LIKE 5-RELATED"/>
    <property type="match status" value="1"/>
</dbReference>
<evidence type="ECO:0000256" key="3">
    <source>
        <dbReference type="ARBA" id="ARBA00022490"/>
    </source>
</evidence>
<evidence type="ECO:0000256" key="5">
    <source>
        <dbReference type="ARBA" id="ARBA00023212"/>
    </source>
</evidence>